<feature type="region of interest" description="Disordered" evidence="1">
    <location>
        <begin position="20"/>
        <end position="45"/>
    </location>
</feature>
<name>A0ABQ4CTJ7_9ACTN</name>
<dbReference type="RefSeq" id="WP_203715280.1">
    <property type="nucleotide sequence ID" value="NZ_BONE01000033.1"/>
</dbReference>
<evidence type="ECO:0000313" key="5">
    <source>
        <dbReference type="Proteomes" id="UP000604117"/>
    </source>
</evidence>
<gene>
    <name evidence="4" type="ORF">Asi02nite_41160</name>
</gene>
<dbReference type="Proteomes" id="UP000604117">
    <property type="component" value="Unassembled WGS sequence"/>
</dbReference>
<reference evidence="4 5" key="1">
    <citation type="submission" date="2021-01" db="EMBL/GenBank/DDBJ databases">
        <title>Whole genome shotgun sequence of Asanoa siamensis NBRC 107932.</title>
        <authorList>
            <person name="Komaki H."/>
            <person name="Tamura T."/>
        </authorList>
    </citation>
    <scope>NUCLEOTIDE SEQUENCE [LARGE SCALE GENOMIC DNA]</scope>
    <source>
        <strain evidence="4 5">NBRC 107932</strain>
    </source>
</reference>
<proteinExistence type="predicted"/>
<dbReference type="EMBL" id="BONE01000033">
    <property type="protein sequence ID" value="GIF74598.1"/>
    <property type="molecule type" value="Genomic_DNA"/>
</dbReference>
<keyword evidence="5" id="KW-1185">Reference proteome</keyword>
<feature type="chain" id="PRO_5045158760" description="DUF916 domain-containing protein" evidence="3">
    <location>
        <begin position="21"/>
        <end position="345"/>
    </location>
</feature>
<evidence type="ECO:0000256" key="3">
    <source>
        <dbReference type="SAM" id="SignalP"/>
    </source>
</evidence>
<evidence type="ECO:0000256" key="2">
    <source>
        <dbReference type="SAM" id="Phobius"/>
    </source>
</evidence>
<comment type="caution">
    <text evidence="4">The sequence shown here is derived from an EMBL/GenBank/DDBJ whole genome shotgun (WGS) entry which is preliminary data.</text>
</comment>
<keyword evidence="3" id="KW-0732">Signal</keyword>
<evidence type="ECO:0000313" key="4">
    <source>
        <dbReference type="EMBL" id="GIF74598.1"/>
    </source>
</evidence>
<feature type="signal peptide" evidence="3">
    <location>
        <begin position="1"/>
        <end position="20"/>
    </location>
</feature>
<keyword evidence="2" id="KW-1133">Transmembrane helix</keyword>
<keyword evidence="2" id="KW-0812">Transmembrane</keyword>
<evidence type="ECO:0000256" key="1">
    <source>
        <dbReference type="SAM" id="MobiDB-lite"/>
    </source>
</evidence>
<feature type="compositionally biased region" description="Low complexity" evidence="1">
    <location>
        <begin position="20"/>
        <end position="31"/>
    </location>
</feature>
<sequence>MRLLATAVVAALAGSLPVGAAAQAEPTTPQTWGIAPSTRSGPDGRPAFTYKLDPGATLTDYAAVSNYSAAPITLDLYASDAFTTEQGGFDLLPAAREPTGVGSWVSFDSRFARLTIPSKSRMDVPFRLSVPKNATPGDHAGGIVAAVATTAATAEGGQVKVDRRVGTRVYLRVTGEVRPALEVERVAARWTGTVDPIGGGVVTATYRIRNTGNVRLTGQPVTTIAGPFGVGRRVARTDPVPEILPGGEVLTTVRADGVLPLIRLTVEFDPAPAIVDPPGTAAPTATTTTSLWAPPWPQIAVLLLVAGMGWFVWWRRRVRRRALAAARDAGRAEALSATSMGGTKS</sequence>
<protein>
    <recommendedName>
        <fullName evidence="6">DUF916 domain-containing protein</fullName>
    </recommendedName>
</protein>
<feature type="transmembrane region" description="Helical" evidence="2">
    <location>
        <begin position="296"/>
        <end position="314"/>
    </location>
</feature>
<organism evidence="4 5">
    <name type="scientific">Asanoa siamensis</name>
    <dbReference type="NCBI Taxonomy" id="926357"/>
    <lineage>
        <taxon>Bacteria</taxon>
        <taxon>Bacillati</taxon>
        <taxon>Actinomycetota</taxon>
        <taxon>Actinomycetes</taxon>
        <taxon>Micromonosporales</taxon>
        <taxon>Micromonosporaceae</taxon>
        <taxon>Asanoa</taxon>
    </lineage>
</organism>
<keyword evidence="2" id="KW-0472">Membrane</keyword>
<evidence type="ECO:0008006" key="6">
    <source>
        <dbReference type="Google" id="ProtNLM"/>
    </source>
</evidence>
<accession>A0ABQ4CTJ7</accession>